<comment type="caution">
    <text evidence="3">The sequence shown here is derived from an EMBL/GenBank/DDBJ whole genome shotgun (WGS) entry which is preliminary data.</text>
</comment>
<evidence type="ECO:0000256" key="1">
    <source>
        <dbReference type="SAM" id="MobiDB-lite"/>
    </source>
</evidence>
<feature type="transmembrane region" description="Helical" evidence="2">
    <location>
        <begin position="21"/>
        <end position="42"/>
    </location>
</feature>
<name>A0ABU7L7T7_9NOCA</name>
<keyword evidence="2" id="KW-1133">Transmembrane helix</keyword>
<proteinExistence type="predicted"/>
<protein>
    <submittedName>
        <fullName evidence="3">Uncharacterized protein</fullName>
    </submittedName>
</protein>
<feature type="compositionally biased region" description="Low complexity" evidence="1">
    <location>
        <begin position="66"/>
        <end position="118"/>
    </location>
</feature>
<dbReference type="RefSeq" id="WP_330132848.1">
    <property type="nucleotide sequence ID" value="NZ_JAUTXY010000003.1"/>
</dbReference>
<evidence type="ECO:0000313" key="3">
    <source>
        <dbReference type="EMBL" id="MEE2057604.1"/>
    </source>
</evidence>
<sequence length="148" mass="15985">MTDDQRRRRIRIPSHLLHGRVRTSTLALCTLWLVMWGAYLTLGQDDSNAGSPAGAVMISETPYVPYVPPVQTTEQSYPTTTTEITPTETPTETPSVTTTPRDTPAPTTGTEQPTVTTTDSNPFRLPQIPGLPGFDGESGSEQTGEPGQ</sequence>
<organism evidence="3 4">
    <name type="scientific">Rhodococcus artemisiae</name>
    <dbReference type="NCBI Taxonomy" id="714159"/>
    <lineage>
        <taxon>Bacteria</taxon>
        <taxon>Bacillati</taxon>
        <taxon>Actinomycetota</taxon>
        <taxon>Actinomycetes</taxon>
        <taxon>Mycobacteriales</taxon>
        <taxon>Nocardiaceae</taxon>
        <taxon>Rhodococcus</taxon>
    </lineage>
</organism>
<accession>A0ABU7L7T7</accession>
<keyword evidence="2" id="KW-0472">Membrane</keyword>
<reference evidence="3 4" key="1">
    <citation type="submission" date="2023-07" db="EMBL/GenBank/DDBJ databases">
        <authorList>
            <person name="Girao M."/>
            <person name="Carvalho M.F."/>
        </authorList>
    </citation>
    <scope>NUCLEOTIDE SEQUENCE [LARGE SCALE GENOMIC DNA]</scope>
    <source>
        <strain evidence="3 4">YIM65754</strain>
    </source>
</reference>
<keyword evidence="2" id="KW-0812">Transmembrane</keyword>
<dbReference type="EMBL" id="JAUTXY010000003">
    <property type="protein sequence ID" value="MEE2057604.1"/>
    <property type="molecule type" value="Genomic_DNA"/>
</dbReference>
<feature type="compositionally biased region" description="Polar residues" evidence="1">
    <location>
        <begin position="139"/>
        <end position="148"/>
    </location>
</feature>
<evidence type="ECO:0000256" key="2">
    <source>
        <dbReference type="SAM" id="Phobius"/>
    </source>
</evidence>
<dbReference type="Proteomes" id="UP001336020">
    <property type="component" value="Unassembled WGS sequence"/>
</dbReference>
<evidence type="ECO:0000313" key="4">
    <source>
        <dbReference type="Proteomes" id="UP001336020"/>
    </source>
</evidence>
<keyword evidence="4" id="KW-1185">Reference proteome</keyword>
<feature type="region of interest" description="Disordered" evidence="1">
    <location>
        <begin position="66"/>
        <end position="148"/>
    </location>
</feature>
<gene>
    <name evidence="3" type="ORF">Q7514_08695</name>
</gene>